<comment type="similarity">
    <text evidence="1">Belongs to the AfsR/DnrI/RedD regulatory family.</text>
</comment>
<dbReference type="PANTHER" id="PTHR35807:SF1">
    <property type="entry name" value="TRANSCRIPTIONAL REGULATOR REDD"/>
    <property type="match status" value="1"/>
</dbReference>
<dbReference type="InterPro" id="IPR002182">
    <property type="entry name" value="NB-ARC"/>
</dbReference>
<dbReference type="InterPro" id="IPR001867">
    <property type="entry name" value="OmpR/PhoB-type_DNA-bd"/>
</dbReference>
<dbReference type="SMART" id="SM01043">
    <property type="entry name" value="BTAD"/>
    <property type="match status" value="1"/>
</dbReference>
<evidence type="ECO:0000256" key="7">
    <source>
        <dbReference type="SAM" id="MobiDB-lite"/>
    </source>
</evidence>
<proteinExistence type="inferred from homology"/>
<dbReference type="InterPro" id="IPR016032">
    <property type="entry name" value="Sig_transdc_resp-reg_C-effctor"/>
</dbReference>
<dbReference type="EMBL" id="BAAANY010000017">
    <property type="protein sequence ID" value="GAA1689910.1"/>
    <property type="molecule type" value="Genomic_DNA"/>
</dbReference>
<evidence type="ECO:0000256" key="4">
    <source>
        <dbReference type="ARBA" id="ARBA00023163"/>
    </source>
</evidence>
<dbReference type="PROSITE" id="PS50005">
    <property type="entry name" value="TPR"/>
    <property type="match status" value="1"/>
</dbReference>
<evidence type="ECO:0000259" key="8">
    <source>
        <dbReference type="PROSITE" id="PS51755"/>
    </source>
</evidence>
<dbReference type="InterPro" id="IPR019734">
    <property type="entry name" value="TPR_rpt"/>
</dbReference>
<feature type="repeat" description="TPR" evidence="5">
    <location>
        <begin position="754"/>
        <end position="787"/>
    </location>
</feature>
<evidence type="ECO:0000256" key="3">
    <source>
        <dbReference type="ARBA" id="ARBA00023125"/>
    </source>
</evidence>
<dbReference type="SUPFAM" id="SSF52540">
    <property type="entry name" value="P-loop containing nucleoside triphosphate hydrolases"/>
    <property type="match status" value="1"/>
</dbReference>
<accession>A0ABN2HLU1</accession>
<dbReference type="SUPFAM" id="SSF46894">
    <property type="entry name" value="C-terminal effector domain of the bipartite response regulators"/>
    <property type="match status" value="1"/>
</dbReference>
<dbReference type="SMART" id="SM00028">
    <property type="entry name" value="TPR"/>
    <property type="match status" value="5"/>
</dbReference>
<dbReference type="CDD" id="cd15831">
    <property type="entry name" value="BTAD"/>
    <property type="match status" value="1"/>
</dbReference>
<dbReference type="Proteomes" id="UP001500618">
    <property type="component" value="Unassembled WGS sequence"/>
</dbReference>
<dbReference type="Pfam" id="PF00931">
    <property type="entry name" value="NB-ARC"/>
    <property type="match status" value="1"/>
</dbReference>
<dbReference type="Pfam" id="PF13424">
    <property type="entry name" value="TPR_12"/>
    <property type="match status" value="2"/>
</dbReference>
<dbReference type="Pfam" id="PF13374">
    <property type="entry name" value="TPR_10"/>
    <property type="match status" value="1"/>
</dbReference>
<dbReference type="SUPFAM" id="SSF48452">
    <property type="entry name" value="TPR-like"/>
    <property type="match status" value="3"/>
</dbReference>
<keyword evidence="4" id="KW-0804">Transcription</keyword>
<dbReference type="Gene3D" id="3.40.50.300">
    <property type="entry name" value="P-loop containing nucleotide triphosphate hydrolases"/>
    <property type="match status" value="1"/>
</dbReference>
<evidence type="ECO:0000256" key="1">
    <source>
        <dbReference type="ARBA" id="ARBA00005820"/>
    </source>
</evidence>
<keyword evidence="2" id="KW-0805">Transcription regulation</keyword>
<dbReference type="InterPro" id="IPR005158">
    <property type="entry name" value="BTAD"/>
</dbReference>
<keyword evidence="5" id="KW-0802">TPR repeat</keyword>
<feature type="compositionally biased region" description="Polar residues" evidence="7">
    <location>
        <begin position="250"/>
        <end position="259"/>
    </location>
</feature>
<keyword evidence="10" id="KW-1185">Reference proteome</keyword>
<evidence type="ECO:0000256" key="6">
    <source>
        <dbReference type="PROSITE-ProRule" id="PRU01091"/>
    </source>
</evidence>
<dbReference type="Gene3D" id="1.25.40.10">
    <property type="entry name" value="Tetratricopeptide repeat domain"/>
    <property type="match status" value="2"/>
</dbReference>
<dbReference type="PRINTS" id="PR00364">
    <property type="entry name" value="DISEASERSIST"/>
</dbReference>
<dbReference type="InterPro" id="IPR051677">
    <property type="entry name" value="AfsR-DnrI-RedD_regulator"/>
</dbReference>
<dbReference type="InterPro" id="IPR011990">
    <property type="entry name" value="TPR-like_helical_dom_sf"/>
</dbReference>
<evidence type="ECO:0000256" key="2">
    <source>
        <dbReference type="ARBA" id="ARBA00023015"/>
    </source>
</evidence>
<feature type="region of interest" description="Disordered" evidence="7">
    <location>
        <begin position="249"/>
        <end position="270"/>
    </location>
</feature>
<evidence type="ECO:0000313" key="9">
    <source>
        <dbReference type="EMBL" id="GAA1689910.1"/>
    </source>
</evidence>
<dbReference type="Gene3D" id="1.10.10.10">
    <property type="entry name" value="Winged helix-like DNA-binding domain superfamily/Winged helix DNA-binding domain"/>
    <property type="match status" value="1"/>
</dbReference>
<protein>
    <submittedName>
        <fullName evidence="9">BTAD domain-containing putative transcriptional regulator</fullName>
    </submittedName>
</protein>
<feature type="domain" description="OmpR/PhoB-type" evidence="8">
    <location>
        <begin position="1"/>
        <end position="98"/>
    </location>
</feature>
<keyword evidence="3 6" id="KW-0238">DNA-binding</keyword>
<evidence type="ECO:0000256" key="5">
    <source>
        <dbReference type="PROSITE-ProRule" id="PRU00339"/>
    </source>
</evidence>
<evidence type="ECO:0000313" key="10">
    <source>
        <dbReference type="Proteomes" id="UP001500618"/>
    </source>
</evidence>
<dbReference type="PROSITE" id="PS51755">
    <property type="entry name" value="OMPR_PHOB"/>
    <property type="match status" value="1"/>
</dbReference>
<dbReference type="InterPro" id="IPR027417">
    <property type="entry name" value="P-loop_NTPase"/>
</dbReference>
<feature type="DNA-binding region" description="OmpR/PhoB-type" evidence="6">
    <location>
        <begin position="1"/>
        <end position="98"/>
    </location>
</feature>
<dbReference type="Pfam" id="PF00486">
    <property type="entry name" value="Trans_reg_C"/>
    <property type="match status" value="1"/>
</dbReference>
<dbReference type="RefSeq" id="WP_344312239.1">
    <property type="nucleotide sequence ID" value="NZ_BAAANY010000017.1"/>
</dbReference>
<gene>
    <name evidence="9" type="ORF">GCM10009765_44060</name>
</gene>
<comment type="caution">
    <text evidence="9">The sequence shown here is derived from an EMBL/GenBank/DDBJ whole genome shotgun (WGS) entry which is preliminary data.</text>
</comment>
<name>A0ABN2HLU1_9ACTN</name>
<dbReference type="SMART" id="SM00862">
    <property type="entry name" value="Trans_reg_C"/>
    <property type="match status" value="1"/>
</dbReference>
<dbReference type="Pfam" id="PF03704">
    <property type="entry name" value="BTAD"/>
    <property type="match status" value="1"/>
</dbReference>
<reference evidence="9 10" key="1">
    <citation type="journal article" date="2019" name="Int. J. Syst. Evol. Microbiol.">
        <title>The Global Catalogue of Microorganisms (GCM) 10K type strain sequencing project: providing services to taxonomists for standard genome sequencing and annotation.</title>
        <authorList>
            <consortium name="The Broad Institute Genomics Platform"/>
            <consortium name="The Broad Institute Genome Sequencing Center for Infectious Disease"/>
            <person name="Wu L."/>
            <person name="Ma J."/>
        </authorList>
    </citation>
    <scope>NUCLEOTIDE SEQUENCE [LARGE SCALE GENOMIC DNA]</scope>
    <source>
        <strain evidence="9 10">JCM 14718</strain>
    </source>
</reference>
<sequence length="933" mass="102078">MAYIRMLGPVRLSTGGRVLDLGPPKQRAVLVALLVDAGRTVTIDTLVDRVWDQRPPGQPRNALYVHITRIRRVLAEAAACDGPVARLERTGGGYQLTVDPDDVDFHRFQRLAERSRRPECGDEQRATLLTEALELWQGEPLASLTGDWVGTVRQHCREQHVEAVLDWVNAQLALGDAAAALRRVRPLADEHPLDEKIALTLFRALLAAGRGSEAIQCYAVTRHRLADELGVDPSPALQELYQATLRGVPSATTPRQPTVSRPPAQLPASLSDFTGRTTELALLTRLLIDGADSDGVRIVTVSGMGGLGKTALAARLSHQLKDEFPDGQLYADLRGTDPTPACAYDILAGFLRACAGEDAYVPAAAPELGCRYRSLLAGRRMLILLDNARDAAQVRPLLPGSGGCRVLVTNRARLVGLEGASPVHLGLFGEADALTLLGRLAGTERVRAEPAASAEVIAACGGLPLAVRIAGSRLAGRPAWSMRTLADRLTDEHHRLDELVSGDLAVRARFQVTYTGLPPTGDPARFFPLLSLHGGRDASLPALAALLDKPTDRTERGLETLVDTDLLRSPSPGRYQLHDLLRVYAAECTDTSHPAQQRTAAVERLMTWYLHSAQAANRAVFPLGEHLSLNRPAAARETEFRTHQAALDWFDREHANLVAATGVAADHGLHTVAWQLPATMWGFFHLRKHWDDWISTHQIALEAARLDGDQAGEALTLNVLGIAYTDQRRFRQAIDCCRQSLAIRRRTGDRRGQAVTLNVLGAAYADRRQYAEATDCYRKALKTYRGLGNLRGEGLVLNSLGDACRRQGIFGPADQHLRRALDIQQRTDDHHSQRLTLDSLGRVYQGLRQYDRAIDLHRSSLTIRRSLGDRWGTATTLTELGNALQHKGQLTAARTCWKEAVDIFDEAGDSAGTAQAQQYLARPLSRCGIVTMR</sequence>
<organism evidence="9 10">
    <name type="scientific">Fodinicola feengrottensis</name>
    <dbReference type="NCBI Taxonomy" id="435914"/>
    <lineage>
        <taxon>Bacteria</taxon>
        <taxon>Bacillati</taxon>
        <taxon>Actinomycetota</taxon>
        <taxon>Actinomycetes</taxon>
        <taxon>Mycobacteriales</taxon>
        <taxon>Fodinicola</taxon>
    </lineage>
</organism>
<dbReference type="PANTHER" id="PTHR35807">
    <property type="entry name" value="TRANSCRIPTIONAL REGULATOR REDD-RELATED"/>
    <property type="match status" value="1"/>
</dbReference>
<dbReference type="InterPro" id="IPR036388">
    <property type="entry name" value="WH-like_DNA-bd_sf"/>
</dbReference>